<name>A0A8J3M9S0_9RHOB</name>
<accession>A0A8J3M9S0</accession>
<dbReference type="GO" id="GO:0030975">
    <property type="term" value="F:thiamine binding"/>
    <property type="evidence" value="ECO:0007669"/>
    <property type="project" value="InterPro"/>
</dbReference>
<dbReference type="AlphaFoldDB" id="A0A8J3M9S0"/>
<dbReference type="SUPFAM" id="SSF63999">
    <property type="entry name" value="Thiamin pyrophosphokinase, catalytic domain"/>
    <property type="match status" value="1"/>
</dbReference>
<evidence type="ECO:0000313" key="7">
    <source>
        <dbReference type="EMBL" id="GHF61306.1"/>
    </source>
</evidence>
<dbReference type="EC" id="2.7.6.2" evidence="5"/>
<dbReference type="Gene3D" id="3.40.50.10240">
    <property type="entry name" value="Thiamin pyrophosphokinase, catalytic domain"/>
    <property type="match status" value="1"/>
</dbReference>
<dbReference type="InterPro" id="IPR036759">
    <property type="entry name" value="TPK_catalytic_sf"/>
</dbReference>
<evidence type="ECO:0000256" key="3">
    <source>
        <dbReference type="ARBA" id="ARBA00022777"/>
    </source>
</evidence>
<keyword evidence="4" id="KW-0067">ATP-binding</keyword>
<dbReference type="RefSeq" id="WP_189681491.1">
    <property type="nucleotide sequence ID" value="NZ_BNCJ01000012.1"/>
</dbReference>
<dbReference type="SUPFAM" id="SSF63862">
    <property type="entry name" value="Thiamin pyrophosphokinase, substrate-binding domain"/>
    <property type="match status" value="1"/>
</dbReference>
<dbReference type="GO" id="GO:0009229">
    <property type="term" value="P:thiamine diphosphate biosynthetic process"/>
    <property type="evidence" value="ECO:0007669"/>
    <property type="project" value="InterPro"/>
</dbReference>
<evidence type="ECO:0000256" key="2">
    <source>
        <dbReference type="ARBA" id="ARBA00022741"/>
    </source>
</evidence>
<keyword evidence="2" id="KW-0547">Nucleotide-binding</keyword>
<dbReference type="InterPro" id="IPR036371">
    <property type="entry name" value="TPK_B1-bd_sf"/>
</dbReference>
<dbReference type="GO" id="GO:0016301">
    <property type="term" value="F:kinase activity"/>
    <property type="evidence" value="ECO:0007669"/>
    <property type="project" value="UniProtKB-KW"/>
</dbReference>
<gene>
    <name evidence="7" type="ORF">GCM10017056_35930</name>
</gene>
<dbReference type="CDD" id="cd07995">
    <property type="entry name" value="TPK"/>
    <property type="match status" value="1"/>
</dbReference>
<dbReference type="GO" id="GO:0004788">
    <property type="term" value="F:thiamine diphosphokinase activity"/>
    <property type="evidence" value="ECO:0007669"/>
    <property type="project" value="UniProtKB-UniRule"/>
</dbReference>
<reference evidence="7" key="1">
    <citation type="journal article" date="2014" name="Int. J. Syst. Evol. Microbiol.">
        <title>Complete genome sequence of Corynebacterium casei LMG S-19264T (=DSM 44701T), isolated from a smear-ripened cheese.</title>
        <authorList>
            <consortium name="US DOE Joint Genome Institute (JGI-PGF)"/>
            <person name="Walter F."/>
            <person name="Albersmeier A."/>
            <person name="Kalinowski J."/>
            <person name="Ruckert C."/>
        </authorList>
    </citation>
    <scope>NUCLEOTIDE SEQUENCE</scope>
    <source>
        <strain evidence="7">KCTC 42650</strain>
    </source>
</reference>
<dbReference type="InterPro" id="IPR053149">
    <property type="entry name" value="TPK"/>
</dbReference>
<dbReference type="InterPro" id="IPR007371">
    <property type="entry name" value="TPK_catalytic"/>
</dbReference>
<dbReference type="InterPro" id="IPR007373">
    <property type="entry name" value="Thiamin_PyroPKinase_B1-bd"/>
</dbReference>
<dbReference type="PANTHER" id="PTHR41299:SF1">
    <property type="entry name" value="THIAMINE PYROPHOSPHOKINASE"/>
    <property type="match status" value="1"/>
</dbReference>
<keyword evidence="3" id="KW-0418">Kinase</keyword>
<keyword evidence="1" id="KW-0808">Transferase</keyword>
<evidence type="ECO:0000256" key="5">
    <source>
        <dbReference type="NCBIfam" id="TIGR01378"/>
    </source>
</evidence>
<dbReference type="Proteomes" id="UP000626220">
    <property type="component" value="Unassembled WGS sequence"/>
</dbReference>
<comment type="caution">
    <text evidence="7">The sequence shown here is derived from an EMBL/GenBank/DDBJ whole genome shotgun (WGS) entry which is preliminary data.</text>
</comment>
<evidence type="ECO:0000313" key="8">
    <source>
        <dbReference type="Proteomes" id="UP000626220"/>
    </source>
</evidence>
<dbReference type="GO" id="GO:0005524">
    <property type="term" value="F:ATP binding"/>
    <property type="evidence" value="ECO:0007669"/>
    <property type="project" value="UniProtKB-KW"/>
</dbReference>
<organism evidence="7 8">
    <name type="scientific">Seohaeicola zhoushanensis</name>
    <dbReference type="NCBI Taxonomy" id="1569283"/>
    <lineage>
        <taxon>Bacteria</taxon>
        <taxon>Pseudomonadati</taxon>
        <taxon>Pseudomonadota</taxon>
        <taxon>Alphaproteobacteria</taxon>
        <taxon>Rhodobacterales</taxon>
        <taxon>Roseobacteraceae</taxon>
        <taxon>Seohaeicola</taxon>
    </lineage>
</organism>
<dbReference type="Pfam" id="PF04263">
    <property type="entry name" value="TPK_catalytic"/>
    <property type="match status" value="1"/>
</dbReference>
<sequence>MTQKIVRSETPVTLVGGGSVGPGDIALALDHAPLLVAADSGAGAALEAGHVPVAVIGDFDSLRAADKVRLPADRLFPVEEQDSTDFDKALTRISAPLVLGVGFLGARVDHQLAAFSTLVRFRHQSCVLIGQHEVVFHLPPRLALPTRAGDVVSLFPMARVSGRSTGLLWPIDGLMFEPAGRIGTSNRATGPAVIETHGPGLLGIFPREALGDVVAALRSPAGAALP</sequence>
<dbReference type="GO" id="GO:0006772">
    <property type="term" value="P:thiamine metabolic process"/>
    <property type="evidence" value="ECO:0007669"/>
    <property type="project" value="UniProtKB-UniRule"/>
</dbReference>
<feature type="domain" description="Thiamin pyrophosphokinase thiamin-binding" evidence="6">
    <location>
        <begin position="130"/>
        <end position="202"/>
    </location>
</feature>
<evidence type="ECO:0000259" key="6">
    <source>
        <dbReference type="SMART" id="SM00983"/>
    </source>
</evidence>
<dbReference type="PANTHER" id="PTHR41299">
    <property type="entry name" value="THIAMINE PYROPHOSPHOKINASE"/>
    <property type="match status" value="1"/>
</dbReference>
<evidence type="ECO:0000256" key="4">
    <source>
        <dbReference type="ARBA" id="ARBA00022840"/>
    </source>
</evidence>
<dbReference type="NCBIfam" id="TIGR01378">
    <property type="entry name" value="thi_PPkinase"/>
    <property type="match status" value="1"/>
</dbReference>
<proteinExistence type="predicted"/>
<dbReference type="SMART" id="SM00983">
    <property type="entry name" value="TPK_B1_binding"/>
    <property type="match status" value="1"/>
</dbReference>
<evidence type="ECO:0000256" key="1">
    <source>
        <dbReference type="ARBA" id="ARBA00022679"/>
    </source>
</evidence>
<dbReference type="EMBL" id="BNCJ01000012">
    <property type="protein sequence ID" value="GHF61306.1"/>
    <property type="molecule type" value="Genomic_DNA"/>
</dbReference>
<keyword evidence="8" id="KW-1185">Reference proteome</keyword>
<reference evidence="7" key="2">
    <citation type="submission" date="2020-09" db="EMBL/GenBank/DDBJ databases">
        <authorList>
            <person name="Sun Q."/>
            <person name="Kim S."/>
        </authorList>
    </citation>
    <scope>NUCLEOTIDE SEQUENCE</scope>
    <source>
        <strain evidence="7">KCTC 42650</strain>
    </source>
</reference>
<dbReference type="InterPro" id="IPR006282">
    <property type="entry name" value="Thi_PPkinase"/>
</dbReference>
<protein>
    <recommendedName>
        <fullName evidence="5">Thiamine diphosphokinase</fullName>
        <ecNumber evidence="5">2.7.6.2</ecNumber>
    </recommendedName>
</protein>